<feature type="transmembrane region" description="Helical" evidence="2">
    <location>
        <begin position="149"/>
        <end position="173"/>
    </location>
</feature>
<protein>
    <recommendedName>
        <fullName evidence="5">MARVEL domain-containing protein</fullName>
    </recommendedName>
</protein>
<proteinExistence type="predicted"/>
<feature type="transmembrane region" description="Helical" evidence="2">
    <location>
        <begin position="84"/>
        <end position="102"/>
    </location>
</feature>
<evidence type="ECO:0008006" key="5">
    <source>
        <dbReference type="Google" id="ProtNLM"/>
    </source>
</evidence>
<evidence type="ECO:0000256" key="2">
    <source>
        <dbReference type="SAM" id="Phobius"/>
    </source>
</evidence>
<dbReference type="RefSeq" id="XP_051445079.1">
    <property type="nucleotide sequence ID" value="XM_051588737.1"/>
</dbReference>
<organism evidence="3 4">
    <name type="scientific">Umbelopsis ramanniana AG</name>
    <dbReference type="NCBI Taxonomy" id="1314678"/>
    <lineage>
        <taxon>Eukaryota</taxon>
        <taxon>Fungi</taxon>
        <taxon>Fungi incertae sedis</taxon>
        <taxon>Mucoromycota</taxon>
        <taxon>Mucoromycotina</taxon>
        <taxon>Umbelopsidomycetes</taxon>
        <taxon>Umbelopsidales</taxon>
        <taxon>Umbelopsidaceae</taxon>
        <taxon>Umbelopsis</taxon>
    </lineage>
</organism>
<feature type="transmembrane region" description="Helical" evidence="2">
    <location>
        <begin position="51"/>
        <end position="72"/>
    </location>
</feature>
<dbReference type="GeneID" id="75914082"/>
<dbReference type="Proteomes" id="UP001206595">
    <property type="component" value="Unassembled WGS sequence"/>
</dbReference>
<dbReference type="AlphaFoldDB" id="A0AAD5ED51"/>
<feature type="region of interest" description="Disordered" evidence="1">
    <location>
        <begin position="280"/>
        <end position="357"/>
    </location>
</feature>
<keyword evidence="4" id="KW-1185">Reference proteome</keyword>
<keyword evidence="2" id="KW-1133">Transmembrane helix</keyword>
<evidence type="ECO:0000256" key="1">
    <source>
        <dbReference type="SAM" id="MobiDB-lite"/>
    </source>
</evidence>
<dbReference type="EMBL" id="MU620915">
    <property type="protein sequence ID" value="KAI8580075.1"/>
    <property type="molecule type" value="Genomic_DNA"/>
</dbReference>
<sequence>MGWQFLTLVGLRSLVFLVTSGALGCHIANIILFTTYAKSISLPAWSTHLEYIFYLIALGLSFICSLALLITFAFSLNSLRADKYVSIVNTIVIAGFLIYNTIKMGSDYEPWVNNTLAFKKTPNPGFMTYCSAFQSSDVPMGSNLFLRCWLINGLWLGMIVSCVAWVALGIFAWTQHKSEVFDNDDDYHYKSDVPLVPVQSPSISYSNAQAYSRDDPYDRGLTTSPAAKAAATYGYNNNKSYDNYNQSAAPKYSDYNAAKPSTPAQGYGYVENYVPYRRQDDVSPGAQTQSSKFQDDDTDDYYGTSTPELSPKRYQSPHTANAYGGSSPGYQNAYGGYQNSSYDYRNNNRYPRNNSYE</sequence>
<evidence type="ECO:0000313" key="3">
    <source>
        <dbReference type="EMBL" id="KAI8580075.1"/>
    </source>
</evidence>
<keyword evidence="2" id="KW-0472">Membrane</keyword>
<reference evidence="3" key="1">
    <citation type="submission" date="2021-06" db="EMBL/GenBank/DDBJ databases">
        <authorList>
            <consortium name="DOE Joint Genome Institute"/>
            <person name="Mondo S.J."/>
            <person name="Amses K.R."/>
            <person name="Simmons D.R."/>
            <person name="Longcore J.E."/>
            <person name="Seto K."/>
            <person name="Alves G.H."/>
            <person name="Bonds A.E."/>
            <person name="Quandt C.A."/>
            <person name="Davis W.J."/>
            <person name="Chang Y."/>
            <person name="Letcher P.M."/>
            <person name="Powell M.J."/>
            <person name="Kuo A."/>
            <person name="Labutti K."/>
            <person name="Pangilinan J."/>
            <person name="Andreopoulos W."/>
            <person name="Tritt A."/>
            <person name="Riley R."/>
            <person name="Hundley H."/>
            <person name="Johnson J."/>
            <person name="Lipzen A."/>
            <person name="Barry K."/>
            <person name="Berbee M.L."/>
            <person name="Buchler N.E."/>
            <person name="Grigoriev I.V."/>
            <person name="Spatafora J.W."/>
            <person name="Stajich J.E."/>
            <person name="James T.Y."/>
        </authorList>
    </citation>
    <scope>NUCLEOTIDE SEQUENCE</scope>
    <source>
        <strain evidence="3">AG</strain>
    </source>
</reference>
<keyword evidence="2" id="KW-0812">Transmembrane</keyword>
<comment type="caution">
    <text evidence="3">The sequence shown here is derived from an EMBL/GenBank/DDBJ whole genome shotgun (WGS) entry which is preliminary data.</text>
</comment>
<accession>A0AAD5ED51</accession>
<name>A0AAD5ED51_UMBRA</name>
<gene>
    <name evidence="3" type="ORF">K450DRAFT_239263</name>
</gene>
<feature type="compositionally biased region" description="Low complexity" evidence="1">
    <location>
        <begin position="337"/>
        <end position="357"/>
    </location>
</feature>
<evidence type="ECO:0000313" key="4">
    <source>
        <dbReference type="Proteomes" id="UP001206595"/>
    </source>
</evidence>
<reference evidence="3" key="2">
    <citation type="journal article" date="2022" name="Proc. Natl. Acad. Sci. U.S.A.">
        <title>Diploid-dominant life cycles characterize the early evolution of Fungi.</title>
        <authorList>
            <person name="Amses K.R."/>
            <person name="Simmons D.R."/>
            <person name="Longcore J.E."/>
            <person name="Mondo S.J."/>
            <person name="Seto K."/>
            <person name="Jeronimo G.H."/>
            <person name="Bonds A.E."/>
            <person name="Quandt C.A."/>
            <person name="Davis W.J."/>
            <person name="Chang Y."/>
            <person name="Federici B.A."/>
            <person name="Kuo A."/>
            <person name="LaButti K."/>
            <person name="Pangilinan J."/>
            <person name="Andreopoulos W."/>
            <person name="Tritt A."/>
            <person name="Riley R."/>
            <person name="Hundley H."/>
            <person name="Johnson J."/>
            <person name="Lipzen A."/>
            <person name="Barry K."/>
            <person name="Lang B.F."/>
            <person name="Cuomo C.A."/>
            <person name="Buchler N.E."/>
            <person name="Grigoriev I.V."/>
            <person name="Spatafora J.W."/>
            <person name="Stajich J.E."/>
            <person name="James T.Y."/>
        </authorList>
    </citation>
    <scope>NUCLEOTIDE SEQUENCE</scope>
    <source>
        <strain evidence="3">AG</strain>
    </source>
</reference>